<gene>
    <name evidence="2" type="ORF">S06H3_04880</name>
</gene>
<evidence type="ECO:0000259" key="1">
    <source>
        <dbReference type="PROSITE" id="PS50093"/>
    </source>
</evidence>
<dbReference type="EMBL" id="BARV01001752">
    <property type="protein sequence ID" value="GAH99770.1"/>
    <property type="molecule type" value="Genomic_DNA"/>
</dbReference>
<feature type="non-terminal residue" evidence="2">
    <location>
        <position position="1"/>
    </location>
</feature>
<reference evidence="2" key="1">
    <citation type="journal article" date="2014" name="Front. Microbiol.">
        <title>High frequency of phylogenetically diverse reductive dehalogenase-homologous genes in deep subseafloor sedimentary metagenomes.</title>
        <authorList>
            <person name="Kawai M."/>
            <person name="Futagami T."/>
            <person name="Toyoda A."/>
            <person name="Takaki Y."/>
            <person name="Nishi S."/>
            <person name="Hori S."/>
            <person name="Arai W."/>
            <person name="Tsubouchi T."/>
            <person name="Morono Y."/>
            <person name="Uchiyama I."/>
            <person name="Ito T."/>
            <person name="Fujiyama A."/>
            <person name="Inagaki F."/>
            <person name="Takami H."/>
        </authorList>
    </citation>
    <scope>NUCLEOTIDE SEQUENCE</scope>
    <source>
        <strain evidence="2">Expedition CK06-06</strain>
    </source>
</reference>
<sequence>TTGNSVTIQAPTVAVGIFDYNLTGVHDARVISCYQAQDQTATVTVNPLPATSAISGNQTPACEGIGEIYSVTLTSGSIYVWTVPDGSVITSGGAGPDNNSITVSFGTNNGNVSVIETYSTGCAGTQINLPVSLQGCTLDANFSASSTSVCSGSSVTFTDLSTGVSGSTTYSWNFGTGAAPPTASGVGPHIVTYTGSGTRTVSLTITEGASDTETKSDYITVNPLPTATIDGTIAVCEDAVSPLITFTGASGTPPYTFTYSIDGGGDQTIASVGDNVTLPVPTGNAGTFVYDLLSVRDASSTACEQVQSGQAVITVNPLPTATISGTTTVCKDELSPIITFTGSSGLAPYTFTYTVDGGSNQTVTTTVGSSVTVTVPTGIPGVFDYELISVEDDSPTGCTQLQPGNAIVTVNPLPTATISGTTTVCKNDPSPSITFTGSDGTAPYIFTYTINSGSPLTVPSLSGNSISVPVSTANAGTFTYA</sequence>
<dbReference type="AlphaFoldDB" id="X1L1J9"/>
<dbReference type="PROSITE" id="PS50093">
    <property type="entry name" value="PKD"/>
    <property type="match status" value="1"/>
</dbReference>
<dbReference type="Pfam" id="PF19408">
    <property type="entry name" value="PKD_6"/>
    <property type="match status" value="1"/>
</dbReference>
<feature type="domain" description="PKD" evidence="1">
    <location>
        <begin position="138"/>
        <end position="221"/>
    </location>
</feature>
<dbReference type="Pfam" id="PF00801">
    <property type="entry name" value="PKD"/>
    <property type="match status" value="1"/>
</dbReference>
<dbReference type="Gene3D" id="2.60.40.10">
    <property type="entry name" value="Immunoglobulins"/>
    <property type="match status" value="1"/>
</dbReference>
<organism evidence="2">
    <name type="scientific">marine sediment metagenome</name>
    <dbReference type="NCBI Taxonomy" id="412755"/>
    <lineage>
        <taxon>unclassified sequences</taxon>
        <taxon>metagenomes</taxon>
        <taxon>ecological metagenomes</taxon>
    </lineage>
</organism>
<feature type="non-terminal residue" evidence="2">
    <location>
        <position position="481"/>
    </location>
</feature>
<dbReference type="InterPro" id="IPR013783">
    <property type="entry name" value="Ig-like_fold"/>
</dbReference>
<comment type="caution">
    <text evidence="2">The sequence shown here is derived from an EMBL/GenBank/DDBJ whole genome shotgun (WGS) entry which is preliminary data.</text>
</comment>
<protein>
    <recommendedName>
        <fullName evidence="1">PKD domain-containing protein</fullName>
    </recommendedName>
</protein>
<accession>X1L1J9</accession>
<evidence type="ECO:0000313" key="2">
    <source>
        <dbReference type="EMBL" id="GAH99770.1"/>
    </source>
</evidence>
<dbReference type="InterPro" id="IPR035986">
    <property type="entry name" value="PKD_dom_sf"/>
</dbReference>
<dbReference type="InterPro" id="IPR000601">
    <property type="entry name" value="PKD_dom"/>
</dbReference>
<name>X1L1J9_9ZZZZ</name>
<dbReference type="InterPro" id="IPR045829">
    <property type="entry name" value="PKD_6"/>
</dbReference>
<proteinExistence type="predicted"/>
<dbReference type="SUPFAM" id="SSF49299">
    <property type="entry name" value="PKD domain"/>
    <property type="match status" value="1"/>
</dbReference>